<sequence length="43" mass="5095">RLLPNGYFRTTITLDGEECSTWNILLFLFVIVFDTMNKKEVKK</sequence>
<proteinExistence type="predicted"/>
<dbReference type="AlphaFoldDB" id="A0A134ALN8"/>
<feature type="non-terminal residue" evidence="1">
    <location>
        <position position="1"/>
    </location>
</feature>
<reference evidence="2" key="1">
    <citation type="submission" date="2016-01" db="EMBL/GenBank/DDBJ databases">
        <authorList>
            <person name="Mitreva M."/>
            <person name="Pepin K.H."/>
            <person name="Mihindukulasuriya K.A."/>
            <person name="Fulton R."/>
            <person name="Fronick C."/>
            <person name="O'Laughlin M."/>
            <person name="Miner T."/>
            <person name="Herter B."/>
            <person name="Rosa B.A."/>
            <person name="Cordes M."/>
            <person name="Tomlinson C."/>
            <person name="Wollam A."/>
            <person name="Palsikar V.B."/>
            <person name="Mardis E.R."/>
            <person name="Wilson R.K."/>
        </authorList>
    </citation>
    <scope>NUCLEOTIDE SEQUENCE [LARGE SCALE GENOMIC DNA]</scope>
    <source>
        <strain evidence="2">DNF00729</strain>
    </source>
</reference>
<evidence type="ECO:0000313" key="1">
    <source>
        <dbReference type="EMBL" id="KXB68594.1"/>
    </source>
</evidence>
<comment type="caution">
    <text evidence="1">The sequence shown here is derived from an EMBL/GenBank/DDBJ whole genome shotgun (WGS) entry which is preliminary data.</text>
</comment>
<gene>
    <name evidence="1" type="ORF">HMPREF1863_00063</name>
</gene>
<name>A0A134ALN8_9FIRM</name>
<dbReference type="Proteomes" id="UP000070442">
    <property type="component" value="Unassembled WGS sequence"/>
</dbReference>
<evidence type="ECO:0000313" key="2">
    <source>
        <dbReference type="Proteomes" id="UP000070442"/>
    </source>
</evidence>
<protein>
    <submittedName>
        <fullName evidence="1">Uncharacterized protein</fullName>
    </submittedName>
</protein>
<keyword evidence="2" id="KW-1185">Reference proteome</keyword>
<dbReference type="PATRIC" id="fig|755172.3.peg.62"/>
<organism evidence="1 2">
    <name type="scientific">Aedoeadaptatus coxii</name>
    <dbReference type="NCBI Taxonomy" id="755172"/>
    <lineage>
        <taxon>Bacteria</taxon>
        <taxon>Bacillati</taxon>
        <taxon>Bacillota</taxon>
        <taxon>Tissierellia</taxon>
        <taxon>Tissierellales</taxon>
        <taxon>Peptoniphilaceae</taxon>
        <taxon>Aedoeadaptatus</taxon>
    </lineage>
</organism>
<dbReference type="STRING" id="755172.HMPREF1863_00063"/>
<dbReference type="EMBL" id="LSDG01000001">
    <property type="protein sequence ID" value="KXB68594.1"/>
    <property type="molecule type" value="Genomic_DNA"/>
</dbReference>
<accession>A0A134ALN8</accession>